<evidence type="ECO:0000313" key="3">
    <source>
        <dbReference type="EMBL" id="MBK1631892.1"/>
    </source>
</evidence>
<dbReference type="Proteomes" id="UP000748752">
    <property type="component" value="Unassembled WGS sequence"/>
</dbReference>
<keyword evidence="1 2" id="KW-0732">Signal</keyword>
<dbReference type="NCBIfam" id="TIGR02601">
    <property type="entry name" value="autotrns_rpt"/>
    <property type="match status" value="1"/>
</dbReference>
<keyword evidence="4" id="KW-1185">Reference proteome</keyword>
<evidence type="ECO:0000256" key="2">
    <source>
        <dbReference type="SAM" id="SignalP"/>
    </source>
</evidence>
<evidence type="ECO:0000256" key="1">
    <source>
        <dbReference type="ARBA" id="ARBA00022729"/>
    </source>
</evidence>
<comment type="caution">
    <text evidence="3">The sequence shown here is derived from an EMBL/GenBank/DDBJ whole genome shotgun (WGS) entry which is preliminary data.</text>
</comment>
<dbReference type="EMBL" id="NRRV01000034">
    <property type="protein sequence ID" value="MBK1631892.1"/>
    <property type="molecule type" value="Genomic_DNA"/>
</dbReference>
<reference evidence="3 4" key="1">
    <citation type="journal article" date="2020" name="Microorganisms">
        <title>Osmotic Adaptation and Compatible Solute Biosynthesis of Phototrophic Bacteria as Revealed from Genome Analyses.</title>
        <authorList>
            <person name="Imhoff J.F."/>
            <person name="Rahn T."/>
            <person name="Kunzel S."/>
            <person name="Keller A."/>
            <person name="Neulinger S.C."/>
        </authorList>
    </citation>
    <scope>NUCLEOTIDE SEQUENCE [LARGE SCALE GENOMIC DNA]</scope>
    <source>
        <strain evidence="3 4">DSM 6210</strain>
    </source>
</reference>
<dbReference type="InterPro" id="IPR013425">
    <property type="entry name" value="Autotrns_rpt"/>
</dbReference>
<name>A0ABS1CJ25_9GAMM</name>
<sequence>MQTRKSFRPAARTASSLIGLMVALGSSNALAIAMDGSDPPNGVYSFNESGNWEDDTAPVPGQSYETLSFRINTPPGTGDFTFAGDQLTVNGGLFVFKGSGIVTVNSVGGSDGLVLSDGATVVGGQSGLRSTLSGLVTLEQTSTINAADPGRGIDFNSSITGSGGMTLVSTAGDSGEIVLLNPNNDYSGATTLQTTPNAGGDRGVILRAGAPGALSPNSDIIVTAGSTVELDGNDNTIAGLAGDGTVENASATAAELTIQGGTNNSFSGSLQDGTGGGALSVRKTEDTRQIFSGTGFSYTGGTTIEDGQLRLAAGASLGAGAVTITGDGSGTVELDNTDINYAVTLEGRGSDTAHIDNIAGNNTVSGPLTLQETADSNDPAIFTIDSSGGDLDVSSDLAFTGTEASILNLGGASTGTVTGNINLAGGGSNALEKEDGGTWTLAGTTNTDTVTVNAGQLNIADTLTTSGDVTVTSGGTLQQQAGSQFDRADQGGKFIVDGSLDLNGNDASISALDGASTGVVDNTGPAAVTLTLGNSTPTAGSFAGTIQDTGTGASVNIVKDGSNTQTFSGANTYTGSTEVQAGALNIQNDDALGTTDGDTTVSGSGRVQLEGGITVGEAFDLIARSNMGVHLENVSNSNTISGAVTLEDDSGSTTDDNYTISSTSGMLDLDGGITSSLATGNRILDLGGSGDGTVAALTFDEVGNQLVKSGDGTWTVSDATMTDGTITSEQGVLALAGDASNLDGSMVYEVLSDAELDVTGITSPTTGTLDLDSGQQLKGNGLVDGNVVAASGSELTPDDFGTVGELEISGDLNLDGTLQIDIAGTMIDKLIVGVGSDLDISDAFVEFSLAGRLNRDVAAYVFAQYGTLSGSPLGVDDFTAPDALTTFYDLDYDFGNNGQIAWVRNDVPAPAPLALIGIGALLWGGLQLRAKRRAA</sequence>
<accession>A0ABS1CJ25</accession>
<evidence type="ECO:0008006" key="5">
    <source>
        <dbReference type="Google" id="ProtNLM"/>
    </source>
</evidence>
<feature type="signal peptide" evidence="2">
    <location>
        <begin position="1"/>
        <end position="31"/>
    </location>
</feature>
<dbReference type="Pfam" id="PF12951">
    <property type="entry name" value="PATR"/>
    <property type="match status" value="3"/>
</dbReference>
<feature type="chain" id="PRO_5047525477" description="PEP-CTERM sorting domain-containing protein" evidence="2">
    <location>
        <begin position="32"/>
        <end position="935"/>
    </location>
</feature>
<dbReference type="InterPro" id="IPR011050">
    <property type="entry name" value="Pectin_lyase_fold/virulence"/>
</dbReference>
<protein>
    <recommendedName>
        <fullName evidence="5">PEP-CTERM sorting domain-containing protein</fullName>
    </recommendedName>
</protein>
<organism evidence="3 4">
    <name type="scientific">Thiohalocapsa halophila</name>
    <dbReference type="NCBI Taxonomy" id="69359"/>
    <lineage>
        <taxon>Bacteria</taxon>
        <taxon>Pseudomonadati</taxon>
        <taxon>Pseudomonadota</taxon>
        <taxon>Gammaproteobacteria</taxon>
        <taxon>Chromatiales</taxon>
        <taxon>Chromatiaceae</taxon>
        <taxon>Thiohalocapsa</taxon>
    </lineage>
</organism>
<proteinExistence type="predicted"/>
<dbReference type="SUPFAM" id="SSF51126">
    <property type="entry name" value="Pectin lyase-like"/>
    <property type="match status" value="2"/>
</dbReference>
<evidence type="ECO:0000313" key="4">
    <source>
        <dbReference type="Proteomes" id="UP000748752"/>
    </source>
</evidence>
<dbReference type="RefSeq" id="WP_200238836.1">
    <property type="nucleotide sequence ID" value="NZ_NRRV01000034.1"/>
</dbReference>
<gene>
    <name evidence="3" type="ORF">CKO31_14335</name>
</gene>